<proteinExistence type="predicted"/>
<evidence type="ECO:0000313" key="2">
    <source>
        <dbReference type="EMBL" id="EPQ13920.1"/>
    </source>
</evidence>
<keyword evidence="1" id="KW-0472">Membrane</keyword>
<keyword evidence="1" id="KW-0812">Transmembrane</keyword>
<dbReference type="EMBL" id="KE163806">
    <property type="protein sequence ID" value="EPQ13920.1"/>
    <property type="molecule type" value="Genomic_DNA"/>
</dbReference>
<protein>
    <submittedName>
        <fullName evidence="2">Patched domain-containing protein 1</fullName>
    </submittedName>
</protein>
<keyword evidence="3" id="KW-1185">Reference proteome</keyword>
<dbReference type="InterPro" id="IPR051697">
    <property type="entry name" value="Patched_domain-protein"/>
</dbReference>
<evidence type="ECO:0000313" key="3">
    <source>
        <dbReference type="Proteomes" id="UP000052978"/>
    </source>
</evidence>
<dbReference type="GO" id="GO:0045202">
    <property type="term" value="C:synapse"/>
    <property type="evidence" value="ECO:0007669"/>
    <property type="project" value="TreeGrafter"/>
</dbReference>
<dbReference type="PANTHER" id="PTHR10796">
    <property type="entry name" value="PATCHED-RELATED"/>
    <property type="match status" value="1"/>
</dbReference>
<dbReference type="GO" id="GO:0007268">
    <property type="term" value="P:chemical synaptic transmission"/>
    <property type="evidence" value="ECO:0007669"/>
    <property type="project" value="TreeGrafter"/>
</dbReference>
<dbReference type="AlphaFoldDB" id="S7NC11"/>
<evidence type="ECO:0000256" key="1">
    <source>
        <dbReference type="SAM" id="Phobius"/>
    </source>
</evidence>
<name>S7NC11_MYOBR</name>
<dbReference type="Proteomes" id="UP000052978">
    <property type="component" value="Unassembled WGS sequence"/>
</dbReference>
<organism evidence="2 3">
    <name type="scientific">Myotis brandtii</name>
    <name type="common">Brandt's bat</name>
    <dbReference type="NCBI Taxonomy" id="109478"/>
    <lineage>
        <taxon>Eukaryota</taxon>
        <taxon>Metazoa</taxon>
        <taxon>Chordata</taxon>
        <taxon>Craniata</taxon>
        <taxon>Vertebrata</taxon>
        <taxon>Euteleostomi</taxon>
        <taxon>Mammalia</taxon>
        <taxon>Eutheria</taxon>
        <taxon>Laurasiatheria</taxon>
        <taxon>Chiroptera</taxon>
        <taxon>Yangochiroptera</taxon>
        <taxon>Vespertilionidae</taxon>
        <taxon>Myotis</taxon>
    </lineage>
</organism>
<gene>
    <name evidence="2" type="ORF">D623_10007298</name>
</gene>
<accession>S7NC11</accession>
<dbReference type="GO" id="GO:0050890">
    <property type="term" value="P:cognition"/>
    <property type="evidence" value="ECO:0007669"/>
    <property type="project" value="TreeGrafter"/>
</dbReference>
<keyword evidence="1" id="KW-1133">Transmembrane helix</keyword>
<reference evidence="2 3" key="1">
    <citation type="journal article" date="2013" name="Nat. Commun.">
        <title>Genome analysis reveals insights into physiology and longevity of the Brandt's bat Myotis brandtii.</title>
        <authorList>
            <person name="Seim I."/>
            <person name="Fang X."/>
            <person name="Xiong Z."/>
            <person name="Lobanov A.V."/>
            <person name="Huang Z."/>
            <person name="Ma S."/>
            <person name="Feng Y."/>
            <person name="Turanov A.A."/>
            <person name="Zhu Y."/>
            <person name="Lenz T.L."/>
            <person name="Gerashchenko M.V."/>
            <person name="Fan D."/>
            <person name="Hee Yim S."/>
            <person name="Yao X."/>
            <person name="Jordan D."/>
            <person name="Xiong Y."/>
            <person name="Ma Y."/>
            <person name="Lyapunov A.N."/>
            <person name="Chen G."/>
            <person name="Kulakova O.I."/>
            <person name="Sun Y."/>
            <person name="Lee S.G."/>
            <person name="Bronson R.T."/>
            <person name="Moskalev A.A."/>
            <person name="Sunyaev S.R."/>
            <person name="Zhang G."/>
            <person name="Krogh A."/>
            <person name="Wang J."/>
            <person name="Gladyshev V.N."/>
        </authorList>
    </citation>
    <scope>NUCLEOTIDE SEQUENCE [LARGE SCALE GENOMIC DNA]</scope>
</reference>
<dbReference type="GO" id="GO:0005886">
    <property type="term" value="C:plasma membrane"/>
    <property type="evidence" value="ECO:0007669"/>
    <property type="project" value="TreeGrafter"/>
</dbReference>
<sequence>MDDIVHVLEELKNARVTNWTNFAITYLIIHLLVKNGRAVYNGHQLGGVTVHSKDWVKSAEAVQLTYYLQSINSLNDMVAERSKSIFCDTVRLFQKSNSKIKIYPYMSSSLREDFQKTSCISERYLVTSLILVVTMAILCCSMQNCIRSKPWLGLLGLVTWPLSLQPGSSILLVGNTILPSWESLSPC</sequence>
<dbReference type="PANTHER" id="PTHR10796:SF36">
    <property type="entry name" value="PATCHED DOMAIN-CONTAINING PROTEIN 1"/>
    <property type="match status" value="1"/>
</dbReference>
<feature type="transmembrane region" description="Helical" evidence="1">
    <location>
        <begin position="124"/>
        <end position="142"/>
    </location>
</feature>